<dbReference type="InterPro" id="IPR001680">
    <property type="entry name" value="WD40_rpt"/>
</dbReference>
<dbReference type="Gene3D" id="2.130.10.10">
    <property type="entry name" value="YVTN repeat-like/Quinoprotein amine dehydrogenase"/>
    <property type="match status" value="2"/>
</dbReference>
<feature type="domain" description="Gem-associated protein 5 first beta-propeller" evidence="2">
    <location>
        <begin position="23"/>
        <end position="343"/>
    </location>
</feature>
<feature type="compositionally biased region" description="Polar residues" evidence="1">
    <location>
        <begin position="938"/>
        <end position="955"/>
    </location>
</feature>
<dbReference type="InterPro" id="IPR019775">
    <property type="entry name" value="WD40_repeat_CS"/>
</dbReference>
<dbReference type="AlphaFoldDB" id="A0A182FMZ4"/>
<dbReference type="STRING" id="7167.A0A182FMZ4"/>
<keyword evidence="6" id="KW-1185">Reference proteome</keyword>
<evidence type="ECO:0000313" key="5">
    <source>
        <dbReference type="EnsemblMetazoa" id="AALB007906-PA"/>
    </source>
</evidence>
<dbReference type="GO" id="GO:0032797">
    <property type="term" value="C:SMN complex"/>
    <property type="evidence" value="ECO:0007669"/>
    <property type="project" value="TreeGrafter"/>
</dbReference>
<dbReference type="InterPro" id="IPR052640">
    <property type="entry name" value="Gemin-5"/>
</dbReference>
<evidence type="ECO:0000313" key="6">
    <source>
        <dbReference type="Proteomes" id="UP000069272"/>
    </source>
</evidence>
<dbReference type="InterPro" id="IPR056421">
    <property type="entry name" value="TPR_GEMI5"/>
</dbReference>
<evidence type="ECO:0000256" key="1">
    <source>
        <dbReference type="SAM" id="MobiDB-lite"/>
    </source>
</evidence>
<evidence type="ECO:0000259" key="3">
    <source>
        <dbReference type="Pfam" id="PF23774"/>
    </source>
</evidence>
<feature type="compositionally biased region" description="Basic and acidic residues" evidence="1">
    <location>
        <begin position="215"/>
        <end position="236"/>
    </location>
</feature>
<evidence type="ECO:0000259" key="4">
    <source>
        <dbReference type="Pfam" id="PF23775"/>
    </source>
</evidence>
<dbReference type="InterPro" id="IPR036322">
    <property type="entry name" value="WD40_repeat_dom_sf"/>
</dbReference>
<dbReference type="Proteomes" id="UP000069272">
    <property type="component" value="Chromosome 2L"/>
</dbReference>
<proteinExistence type="predicted"/>
<feature type="compositionally biased region" description="Acidic residues" evidence="1">
    <location>
        <begin position="916"/>
        <end position="937"/>
    </location>
</feature>
<dbReference type="GO" id="GO:0003730">
    <property type="term" value="F:mRNA 3'-UTR binding"/>
    <property type="evidence" value="ECO:0007669"/>
    <property type="project" value="TreeGrafter"/>
</dbReference>
<dbReference type="PANTHER" id="PTHR46362:SF1">
    <property type="entry name" value="GEM-ASSOCIATED PROTEIN 5"/>
    <property type="match status" value="1"/>
</dbReference>
<dbReference type="GO" id="GO:0005634">
    <property type="term" value="C:nucleus"/>
    <property type="evidence" value="ECO:0007669"/>
    <property type="project" value="TreeGrafter"/>
</dbReference>
<dbReference type="InterPro" id="IPR056424">
    <property type="entry name" value="Beta-prop_GEMI5_2nd"/>
</dbReference>
<feature type="region of interest" description="Disordered" evidence="1">
    <location>
        <begin position="836"/>
        <end position="858"/>
    </location>
</feature>
<reference evidence="5" key="2">
    <citation type="submission" date="2022-08" db="UniProtKB">
        <authorList>
            <consortium name="EnsemblMetazoa"/>
        </authorList>
    </citation>
    <scope>IDENTIFICATION</scope>
    <source>
        <strain evidence="5">STECLA/ALBI9_A</strain>
    </source>
</reference>
<dbReference type="PROSITE" id="PS50082">
    <property type="entry name" value="WD_REPEATS_2"/>
    <property type="match status" value="1"/>
</dbReference>
<dbReference type="InterPro" id="IPR015943">
    <property type="entry name" value="WD40/YVTN_repeat-like_dom_sf"/>
</dbReference>
<dbReference type="VEuPathDB" id="VectorBase:AALB20_032399"/>
<sequence length="1167" mass="131821">MDGFTVPIVQGWFHQNSIVSTPDNGVLYCGRLEMCYIPPTDSSDKLPKVKIIGNESAIKCFACAPEWTEKRIYAIMDAKNRVIVWDLDSATPIQGHRAHPAPPKELTKPQQKEITSALCFSTNNQLLSSDRGSLVIYCLLLNRFQVHLNFFRRTDVVVALSRVPGKPDMFVAGMRDGLVQIFSIKTMSIVHSLRAHDREIVSIDLMVVTVEGDRKPTDTASAKDKKPTATEKERPKKQARKKPNPEADSSDFLDIYDFNDNQEEFGTIIDRESHDSAREKFHEKTKTVEGFNFLEACQNLKEDIMEAAARREDDEDDDEERVFGEELNTDDENELDDCEKLRDYVVVDSDEEGLLGAEDAAEQEEDAVERKLILVTSSRENVIWFWDFETGLPIDKVTMLSDASKRLCNTIFINAVWLDECHIVANNAGGQVFESKVQFVRKQNKLRMLSAVSLAPYPVEKIFHVIRGNEGRYIWCSSINRKLTCFHVAEDGKPTVVREYSCMIPTNRFLVEHPLEPMVVAVATSAPRIEIINLITMKPDDIQLRHFTNKIGGTVMTLAWHPEQEEKLAFATNEGRIGLFDTKNPNNVPVLLKSFTNKEVYAICWCYLTDDKRQRRMVLLACGKSDLAYYYVTGQSKHVPNLCTQFGKVSHVAAAGNLCFVGTQEGDVYVADLDENFRQLYHRRVARRYITSLEYKNKHLAVGDGKGHIVLINFNGGYEDTDEKNITPLEGHDGPITGMRWNHGEKMHLVSTCYDGTIRIWDAESTTCLKIVATGSIVYSAVFSSLDENIIMYVGVGHSLSCFDYTKGQPNRKCGSKPNIQYASANQLEETVDSSKADAVPEANDKTNVNRRSHFKSKNTDADAIDELVDKVAQVVINGRKSTKPEGTPFTLTHREAGKSDTVLECIVKLLHSVEVEPEDPSEKEAESEESDQDTDSNESIGNDSGQDDSGTKNVAPSEEDAQFYNEKLFSTEAKLQQLIEEETNHAEQVQKPLENFVLLPQLLYKLKDKVLDCIRKKKLTAELLALTPYVSHVFWRQCCKAYAYQLIETNKSMASIPYFLASFEIDELLEVLCEKKHFREAWAICRLQTLPDDPWHEKIGSAWAGYLESNGNLEPAALVWTGIKKYDDALRTLSKRKEQSSKIVQTIEALKAKILEAKPEAEAEKK</sequence>
<dbReference type="SMART" id="SM00320">
    <property type="entry name" value="WD40"/>
    <property type="match status" value="4"/>
</dbReference>
<dbReference type="EnsemblMetazoa" id="AALB007906-RA">
    <property type="protein sequence ID" value="AALB007906-PA"/>
    <property type="gene ID" value="AALB007906"/>
</dbReference>
<dbReference type="InterPro" id="IPR056432">
    <property type="entry name" value="Beta-prop_GEMI5_1st"/>
</dbReference>
<dbReference type="GO" id="GO:0000387">
    <property type="term" value="P:spliceosomal snRNP assembly"/>
    <property type="evidence" value="ECO:0007669"/>
    <property type="project" value="TreeGrafter"/>
</dbReference>
<feature type="domain" description="Gem-associated protein 5 TPR" evidence="3">
    <location>
        <begin position="968"/>
        <end position="1143"/>
    </location>
</feature>
<dbReference type="PANTHER" id="PTHR46362">
    <property type="entry name" value="GEM-ASSOCIATED PROTEIN 5"/>
    <property type="match status" value="1"/>
</dbReference>
<reference evidence="5 6" key="1">
    <citation type="journal article" date="2017" name="G3 (Bethesda)">
        <title>The Physical Genome Mapping of Anopheles albimanus Corrected Scaffold Misassemblies and Identified Interarm Rearrangements in Genus Anopheles.</title>
        <authorList>
            <person name="Artemov G.N."/>
            <person name="Peery A.N."/>
            <person name="Jiang X."/>
            <person name="Tu Z."/>
            <person name="Stegniy V.N."/>
            <person name="Sharakhova M.V."/>
            <person name="Sharakhov I.V."/>
        </authorList>
    </citation>
    <scope>NUCLEOTIDE SEQUENCE [LARGE SCALE GENOMIC DNA]</scope>
    <source>
        <strain evidence="5 6">ALBI9_A</strain>
    </source>
</reference>
<feature type="region of interest" description="Disordered" evidence="1">
    <location>
        <begin position="215"/>
        <end position="252"/>
    </location>
</feature>
<dbReference type="SUPFAM" id="SSF50978">
    <property type="entry name" value="WD40 repeat-like"/>
    <property type="match status" value="2"/>
</dbReference>
<dbReference type="Pfam" id="PF23770">
    <property type="entry name" value="Beta-prop_RIG_1st"/>
    <property type="match status" value="1"/>
</dbReference>
<organism evidence="5 6">
    <name type="scientific">Anopheles albimanus</name>
    <name type="common">New world malaria mosquito</name>
    <dbReference type="NCBI Taxonomy" id="7167"/>
    <lineage>
        <taxon>Eukaryota</taxon>
        <taxon>Metazoa</taxon>
        <taxon>Ecdysozoa</taxon>
        <taxon>Arthropoda</taxon>
        <taxon>Hexapoda</taxon>
        <taxon>Insecta</taxon>
        <taxon>Pterygota</taxon>
        <taxon>Neoptera</taxon>
        <taxon>Endopterygota</taxon>
        <taxon>Diptera</taxon>
        <taxon>Nematocera</taxon>
        <taxon>Culicoidea</taxon>
        <taxon>Culicidae</taxon>
        <taxon>Anophelinae</taxon>
        <taxon>Anopheles</taxon>
    </lineage>
</organism>
<feature type="region of interest" description="Disordered" evidence="1">
    <location>
        <begin position="914"/>
        <end position="956"/>
    </location>
</feature>
<dbReference type="PROSITE" id="PS50294">
    <property type="entry name" value="WD_REPEATS_REGION"/>
    <property type="match status" value="1"/>
</dbReference>
<dbReference type="Pfam" id="PF23774">
    <property type="entry name" value="TPR_GEMI5"/>
    <property type="match status" value="1"/>
</dbReference>
<evidence type="ECO:0000259" key="2">
    <source>
        <dbReference type="Pfam" id="PF23770"/>
    </source>
</evidence>
<feature type="domain" description="Gem-associated protein 5 second beta-propeller" evidence="4">
    <location>
        <begin position="519"/>
        <end position="795"/>
    </location>
</feature>
<protein>
    <submittedName>
        <fullName evidence="5">WD_REPEATS_REGION domain-containing protein</fullName>
    </submittedName>
</protein>
<accession>A0A182FMZ4</accession>
<name>A0A182FMZ4_ANOAL</name>
<dbReference type="Pfam" id="PF23775">
    <property type="entry name" value="Beta-prop_RIG_2nd"/>
    <property type="match status" value="1"/>
</dbReference>
<dbReference type="PROSITE" id="PS00678">
    <property type="entry name" value="WD_REPEATS_1"/>
    <property type="match status" value="1"/>
</dbReference>
<dbReference type="VEuPathDB" id="VectorBase:AALB007906"/>